<reference evidence="1" key="1">
    <citation type="submission" date="2016-06" db="EMBL/GenBank/DDBJ databases">
        <title>Identification of putative biosynthetic pathways for the production of bioactive secondary metabolites by the marine actinomycete Kocuria kristinae RUTW2-3.</title>
        <authorList>
            <person name="Waterworth S.C."/>
            <person name="Walmsley T.A."/>
            <person name="Matongo T."/>
            <person name="Davies-Coleman M.T."/>
            <person name="Dorrington R.A."/>
        </authorList>
    </citation>
    <scope>NUCLEOTIDE SEQUENCE [LARGE SCALE GENOMIC DNA]</scope>
    <source>
        <strain evidence="1">RUTW2-3</strain>
    </source>
</reference>
<comment type="caution">
    <text evidence="1">The sequence shown here is derived from an EMBL/GenBank/DDBJ whole genome shotgun (WGS) entry which is preliminary data.</text>
</comment>
<protein>
    <submittedName>
        <fullName evidence="1">Uncharacterized protein</fullName>
    </submittedName>
</protein>
<gene>
    <name evidence="1" type="ORF">AN277_0206545</name>
</gene>
<dbReference type="Proteomes" id="UP000053171">
    <property type="component" value="Unassembled WGS sequence"/>
</dbReference>
<name>A0A199NSP9_9MICC</name>
<organism evidence="1 2">
    <name type="scientific">Rothia kristinae</name>
    <dbReference type="NCBI Taxonomy" id="37923"/>
    <lineage>
        <taxon>Bacteria</taxon>
        <taxon>Bacillati</taxon>
        <taxon>Actinomycetota</taxon>
        <taxon>Actinomycetes</taxon>
        <taxon>Micrococcales</taxon>
        <taxon>Micrococcaceae</taxon>
        <taxon>Rothia</taxon>
    </lineage>
</organism>
<evidence type="ECO:0000313" key="1">
    <source>
        <dbReference type="EMBL" id="OAX51835.1"/>
    </source>
</evidence>
<dbReference type="AlphaFoldDB" id="A0A199NSP9"/>
<sequence>MTAPRVLAPPLMPSARSGWSTLFEVRRRLGRGWTVIGGQMAQLHSWERGRGDPRPTTDLDAGLGYREVPGIGVVLTGLLRDLGYRAGTISPDGPQVRWVREGSEIDVLIPRGSGRPRYDVGGGRRLMESHGIQQALDRTEEIELVLHTGESGLLPRPRLFGSLIAKCAALSNTADTPDRHLYDIGVMAEMLEPGDLARENITRRDRVHLGRALDRWEQGRGAWRDLYPRALPALEQVLNS</sequence>
<proteinExistence type="predicted"/>
<accession>A0A199NSP9</accession>
<keyword evidence="2" id="KW-1185">Reference proteome</keyword>
<evidence type="ECO:0000313" key="2">
    <source>
        <dbReference type="Proteomes" id="UP000053171"/>
    </source>
</evidence>
<dbReference type="EMBL" id="LJBJ02000011">
    <property type="protein sequence ID" value="OAX51835.1"/>
    <property type="molecule type" value="Genomic_DNA"/>
</dbReference>
<dbReference type="RefSeq" id="WP_064725441.1">
    <property type="nucleotide sequence ID" value="NZ_LJBJ02000011.1"/>
</dbReference>